<dbReference type="Proteomes" id="UP001156196">
    <property type="component" value="Chromosome"/>
</dbReference>
<organism evidence="7 8">
    <name type="scientific">Methanoculleus submarinus</name>
    <dbReference type="NCBI Taxonomy" id="204050"/>
    <lineage>
        <taxon>Archaea</taxon>
        <taxon>Methanobacteriati</taxon>
        <taxon>Methanobacteriota</taxon>
        <taxon>Stenosarchaea group</taxon>
        <taxon>Methanomicrobia</taxon>
        <taxon>Methanomicrobiales</taxon>
        <taxon>Methanomicrobiaceae</taxon>
        <taxon>Methanoculleus</taxon>
    </lineage>
</organism>
<keyword evidence="8" id="KW-1185">Reference proteome</keyword>
<dbReference type="SUPFAM" id="SSF54786">
    <property type="entry name" value="YcfA/nrd intein domain"/>
    <property type="match status" value="1"/>
</dbReference>
<dbReference type="GO" id="GO:0004519">
    <property type="term" value="F:endonuclease activity"/>
    <property type="evidence" value="ECO:0007669"/>
    <property type="project" value="UniProtKB-KW"/>
</dbReference>
<evidence type="ECO:0000256" key="3">
    <source>
        <dbReference type="ARBA" id="ARBA00022759"/>
    </source>
</evidence>
<dbReference type="KEGG" id="msum:OH143_00455"/>
<evidence type="ECO:0000256" key="6">
    <source>
        <dbReference type="ARBA" id="ARBA00023016"/>
    </source>
</evidence>
<accession>A0AAX3E999</accession>
<evidence type="ECO:0000256" key="1">
    <source>
        <dbReference type="ARBA" id="ARBA00022649"/>
    </source>
</evidence>
<dbReference type="InterPro" id="IPR038570">
    <property type="entry name" value="HicA_sf"/>
</dbReference>
<keyword evidence="4" id="KW-0378">Hydrolase</keyword>
<keyword evidence="2" id="KW-0540">Nuclease</keyword>
<dbReference type="Pfam" id="PF07927">
    <property type="entry name" value="HicA_toxin"/>
    <property type="match status" value="1"/>
</dbReference>
<name>A0AAX3E999_9EURY</name>
<dbReference type="GeneID" id="76729317"/>
<sequence length="75" mass="8643">MSKVPVLDYDRIVIALQRDGWVVVRTRGSHIRLHKHLPAKTLKLTVPMHKPLKRSTLSHILKQADMTVEDLNNLL</sequence>
<dbReference type="GeneID" id="4846087"/>
<gene>
    <name evidence="7" type="ORF">OH143_00455</name>
</gene>
<dbReference type="Gene3D" id="3.30.920.30">
    <property type="entry name" value="Hypothetical protein"/>
    <property type="match status" value="1"/>
</dbReference>
<protein>
    <submittedName>
        <fullName evidence="7">Type II toxin-antitoxin system HicA family toxin</fullName>
    </submittedName>
</protein>
<reference evidence="7" key="1">
    <citation type="submission" date="2022-10" db="EMBL/GenBank/DDBJ databases">
        <title>Complete genome of Methanoculleus submarinus DSM 15122.</title>
        <authorList>
            <person name="Chen S.-C."/>
            <person name="Lai S.-J."/>
            <person name="You Y.-T."/>
        </authorList>
    </citation>
    <scope>NUCLEOTIDE SEQUENCE</scope>
    <source>
        <strain evidence="7">DSM 15122</strain>
    </source>
</reference>
<dbReference type="GO" id="GO:0003729">
    <property type="term" value="F:mRNA binding"/>
    <property type="evidence" value="ECO:0007669"/>
    <property type="project" value="InterPro"/>
</dbReference>
<evidence type="ECO:0000256" key="5">
    <source>
        <dbReference type="ARBA" id="ARBA00022884"/>
    </source>
</evidence>
<keyword evidence="5" id="KW-0694">RNA-binding</keyword>
<dbReference type="GO" id="GO:0016787">
    <property type="term" value="F:hydrolase activity"/>
    <property type="evidence" value="ECO:0007669"/>
    <property type="project" value="UniProtKB-KW"/>
</dbReference>
<evidence type="ECO:0000313" key="7">
    <source>
        <dbReference type="EMBL" id="UYU18593.1"/>
    </source>
</evidence>
<keyword evidence="1" id="KW-1277">Toxin-antitoxin system</keyword>
<dbReference type="InterPro" id="IPR012933">
    <property type="entry name" value="HicA_mRNA_interferase"/>
</dbReference>
<evidence type="ECO:0000256" key="4">
    <source>
        <dbReference type="ARBA" id="ARBA00022801"/>
    </source>
</evidence>
<evidence type="ECO:0000256" key="2">
    <source>
        <dbReference type="ARBA" id="ARBA00022722"/>
    </source>
</evidence>
<keyword evidence="6" id="KW-0346">Stress response</keyword>
<dbReference type="EMBL" id="CP109831">
    <property type="protein sequence ID" value="UYU18593.1"/>
    <property type="molecule type" value="Genomic_DNA"/>
</dbReference>
<proteinExistence type="predicted"/>
<dbReference type="RefSeq" id="WP_011844088.1">
    <property type="nucleotide sequence ID" value="NZ_CP109831.1"/>
</dbReference>
<evidence type="ECO:0000313" key="8">
    <source>
        <dbReference type="Proteomes" id="UP001156196"/>
    </source>
</evidence>
<dbReference type="AlphaFoldDB" id="A0AAX3E999"/>
<keyword evidence="3" id="KW-0255">Endonuclease</keyword>